<dbReference type="Proteomes" id="UP000515369">
    <property type="component" value="Chromosome"/>
</dbReference>
<reference evidence="1 2" key="1">
    <citation type="submission" date="2020-07" db="EMBL/GenBank/DDBJ databases">
        <title>Spirosoma foliorum sp. nov., isolated from the leaves on the Nejang mountain Korea, Republic of.</title>
        <authorList>
            <person name="Ho H."/>
            <person name="Lee Y.-J."/>
            <person name="Nurcahyanto D.-A."/>
            <person name="Kim S.-G."/>
        </authorList>
    </citation>
    <scope>NUCLEOTIDE SEQUENCE [LARGE SCALE GENOMIC DNA]</scope>
    <source>
        <strain evidence="1 2">PL0136</strain>
    </source>
</reference>
<dbReference type="RefSeq" id="WP_182461896.1">
    <property type="nucleotide sequence ID" value="NZ_CP059732.1"/>
</dbReference>
<name>A0A7G5H0D2_9BACT</name>
<protein>
    <submittedName>
        <fullName evidence="1">YjbH domain-containing protein</fullName>
    </submittedName>
</protein>
<gene>
    <name evidence="1" type="ORF">H3H32_06460</name>
</gene>
<dbReference type="EMBL" id="CP059732">
    <property type="protein sequence ID" value="QMW04574.1"/>
    <property type="molecule type" value="Genomic_DNA"/>
</dbReference>
<evidence type="ECO:0000313" key="2">
    <source>
        <dbReference type="Proteomes" id="UP000515369"/>
    </source>
</evidence>
<sequence length="279" mass="31140">MLQWTGKKVFGIGLMLFSFGQPILVRAQVNISGKAGLMYIPTARVLDEGIIHVGVSYNPINYAFRFNPNIDPRIKTRNSENIYYVNLVVLPRLELNINLLRPNGEISFNDRGVGDRQIDVKYLLLTEKKKRPALALILSMPFGIDNSLITNALVATKTIQLTKTIDAEVTLGTGTPYHIAREDIKNDQNSGIFSGFMLSNDPKRYLTGPFGGINIRVNKKAGVMVEWDSHHLNLGAYTTLFKHWTLQGGVLNFDQVTLGTSYAFSLFKLPKRVSGIPVE</sequence>
<dbReference type="AlphaFoldDB" id="A0A7G5H0D2"/>
<keyword evidence="2" id="KW-1185">Reference proteome</keyword>
<evidence type="ECO:0000313" key="1">
    <source>
        <dbReference type="EMBL" id="QMW04574.1"/>
    </source>
</evidence>
<organism evidence="1 2">
    <name type="scientific">Spirosoma foliorum</name>
    <dbReference type="NCBI Taxonomy" id="2710596"/>
    <lineage>
        <taxon>Bacteria</taxon>
        <taxon>Pseudomonadati</taxon>
        <taxon>Bacteroidota</taxon>
        <taxon>Cytophagia</taxon>
        <taxon>Cytophagales</taxon>
        <taxon>Cytophagaceae</taxon>
        <taxon>Spirosoma</taxon>
    </lineage>
</organism>
<dbReference type="InterPro" id="IPR010344">
    <property type="entry name" value="YbjH"/>
</dbReference>
<proteinExistence type="predicted"/>
<dbReference type="KEGG" id="sfol:H3H32_06460"/>
<dbReference type="Pfam" id="PF06082">
    <property type="entry name" value="YjbH"/>
    <property type="match status" value="1"/>
</dbReference>
<accession>A0A7G5H0D2</accession>